<proteinExistence type="predicted"/>
<name>A0A0B8NK81_9NOCA</name>
<dbReference type="EMBL" id="BBYQ01000144">
    <property type="protein sequence ID" value="GAP32167.1"/>
    <property type="molecule type" value="Genomic_DNA"/>
</dbReference>
<reference evidence="3" key="1">
    <citation type="submission" date="2015-07" db="EMBL/GenBank/DDBJ databases">
        <title>Nocardia seriolae U-1 whole genome shotgun sequence.</title>
        <authorList>
            <person name="Imajoh M."/>
            <person name="Fukumoto Y."/>
            <person name="Sukeda M."/>
            <person name="Yamane J."/>
            <person name="Yamasaki K."/>
            <person name="Shimizu M."/>
            <person name="Ohnishi K."/>
            <person name="Oshima S."/>
        </authorList>
    </citation>
    <scope>NUCLEOTIDE SEQUENCE [LARGE SCALE GENOMIC DNA]</scope>
    <source>
        <strain evidence="3">U-1</strain>
    </source>
</reference>
<feature type="transmembrane region" description="Helical" evidence="1">
    <location>
        <begin position="56"/>
        <end position="75"/>
    </location>
</feature>
<feature type="transmembrane region" description="Helical" evidence="1">
    <location>
        <begin position="32"/>
        <end position="50"/>
    </location>
</feature>
<reference evidence="2 3" key="2">
    <citation type="journal article" date="2016" name="Genome Announc.">
        <title>Draft Genome Sequence of Erythromycin- and Oxytetracycline-Sensitive Nocardia seriolae Strain U-1 (NBRC 110359).</title>
        <authorList>
            <person name="Imajoh M."/>
            <person name="Sukeda M."/>
            <person name="Shimizu M."/>
            <person name="Yamane J."/>
            <person name="Ohnishi K."/>
            <person name="Oshima S."/>
        </authorList>
    </citation>
    <scope>NUCLEOTIDE SEQUENCE [LARGE SCALE GENOMIC DNA]</scope>
    <source>
        <strain evidence="2 3">U-1</strain>
    </source>
</reference>
<dbReference type="GeneID" id="93373354"/>
<dbReference type="AlphaFoldDB" id="A0A0B8NK81"/>
<keyword evidence="1" id="KW-1133">Transmembrane helix</keyword>
<organism evidence="2 3">
    <name type="scientific">Nocardia seriolae</name>
    <dbReference type="NCBI Taxonomy" id="37332"/>
    <lineage>
        <taxon>Bacteria</taxon>
        <taxon>Bacillati</taxon>
        <taxon>Actinomycetota</taxon>
        <taxon>Actinomycetes</taxon>
        <taxon>Mycobacteriales</taxon>
        <taxon>Nocardiaceae</taxon>
        <taxon>Nocardia</taxon>
    </lineage>
</organism>
<keyword evidence="1" id="KW-0472">Membrane</keyword>
<keyword evidence="1" id="KW-0812">Transmembrane</keyword>
<gene>
    <name evidence="2" type="ORF">NSK11_contig00144-0009</name>
</gene>
<sequence>MAPTDRAAAREPDPKDWIGLIFRILDSPRRTAACLALLLTVGAVAVLILGAGGRTFGFSLVTSVPLAAAGGLVVAREPLRRFLGGVAHRLLKARRPEEG</sequence>
<evidence type="ECO:0000313" key="3">
    <source>
        <dbReference type="Proteomes" id="UP000037179"/>
    </source>
</evidence>
<evidence type="ECO:0000256" key="1">
    <source>
        <dbReference type="SAM" id="Phobius"/>
    </source>
</evidence>
<protein>
    <submittedName>
        <fullName evidence="2">Uncharacterized protein</fullName>
    </submittedName>
</protein>
<dbReference type="Proteomes" id="UP000037179">
    <property type="component" value="Unassembled WGS sequence"/>
</dbReference>
<comment type="caution">
    <text evidence="2">The sequence shown here is derived from an EMBL/GenBank/DDBJ whole genome shotgun (WGS) entry which is preliminary data.</text>
</comment>
<accession>A0A0B8NK81</accession>
<dbReference type="RefSeq" id="WP_143161227.1">
    <property type="nucleotide sequence ID" value="NZ_AP017900.1"/>
</dbReference>
<keyword evidence="3" id="KW-1185">Reference proteome</keyword>
<evidence type="ECO:0000313" key="2">
    <source>
        <dbReference type="EMBL" id="GAP32167.1"/>
    </source>
</evidence>